<dbReference type="Proteomes" id="UP000677228">
    <property type="component" value="Unassembled WGS sequence"/>
</dbReference>
<keyword evidence="5" id="KW-1185">Reference proteome</keyword>
<accession>A0A814MCR4</accession>
<evidence type="ECO:0000313" key="4">
    <source>
        <dbReference type="EMBL" id="CAF3844894.1"/>
    </source>
</evidence>
<dbReference type="Proteomes" id="UP000681722">
    <property type="component" value="Unassembled WGS sequence"/>
</dbReference>
<dbReference type="Proteomes" id="UP000682733">
    <property type="component" value="Unassembled WGS sequence"/>
</dbReference>
<dbReference type="EMBL" id="CAJNOK010009139">
    <property type="protein sequence ID" value="CAF1082084.1"/>
    <property type="molecule type" value="Genomic_DNA"/>
</dbReference>
<dbReference type="EMBL" id="CAJOBA010009154">
    <property type="protein sequence ID" value="CAF3844894.1"/>
    <property type="molecule type" value="Genomic_DNA"/>
</dbReference>
<organism evidence="1 5">
    <name type="scientific">Didymodactylos carnosus</name>
    <dbReference type="NCBI Taxonomy" id="1234261"/>
    <lineage>
        <taxon>Eukaryota</taxon>
        <taxon>Metazoa</taxon>
        <taxon>Spiralia</taxon>
        <taxon>Gnathifera</taxon>
        <taxon>Rotifera</taxon>
        <taxon>Eurotatoria</taxon>
        <taxon>Bdelloidea</taxon>
        <taxon>Philodinida</taxon>
        <taxon>Philodinidae</taxon>
        <taxon>Didymodactylos</taxon>
    </lineage>
</organism>
<dbReference type="Proteomes" id="UP000663829">
    <property type="component" value="Unassembled WGS sequence"/>
</dbReference>
<name>A0A814MCR4_9BILA</name>
<gene>
    <name evidence="1" type="ORF">GPM918_LOCUS17582</name>
    <name evidence="2" type="ORF">OVA965_LOCUS18409</name>
    <name evidence="3" type="ORF">SRO942_LOCUS17579</name>
    <name evidence="4" type="ORF">TMI583_LOCUS18420</name>
</gene>
<protein>
    <submittedName>
        <fullName evidence="1">Uncharacterized protein</fullName>
    </submittedName>
</protein>
<evidence type="ECO:0000313" key="1">
    <source>
        <dbReference type="EMBL" id="CAF1077166.1"/>
    </source>
</evidence>
<sequence length="79" mass="9152">MSNKILKVQHHVNTNTSILQALAINSLPTIDQLNPDNNEEDFTLIHFDKKLDLVDKNDLNLTKTVLQEVNNYVLFYKDQ</sequence>
<proteinExistence type="predicted"/>
<comment type="caution">
    <text evidence="1">The sequence shown here is derived from an EMBL/GenBank/DDBJ whole genome shotgun (WGS) entry which is preliminary data.</text>
</comment>
<evidence type="ECO:0000313" key="5">
    <source>
        <dbReference type="Proteomes" id="UP000663829"/>
    </source>
</evidence>
<evidence type="ECO:0000313" key="2">
    <source>
        <dbReference type="EMBL" id="CAF1082084.1"/>
    </source>
</evidence>
<evidence type="ECO:0000313" key="3">
    <source>
        <dbReference type="EMBL" id="CAF3843527.1"/>
    </source>
</evidence>
<dbReference type="EMBL" id="CAJNOQ010004870">
    <property type="protein sequence ID" value="CAF1077166.1"/>
    <property type="molecule type" value="Genomic_DNA"/>
</dbReference>
<dbReference type="AlphaFoldDB" id="A0A814MCR4"/>
<dbReference type="EMBL" id="CAJOBC010004870">
    <property type="protein sequence ID" value="CAF3843527.1"/>
    <property type="molecule type" value="Genomic_DNA"/>
</dbReference>
<reference evidence="1" key="1">
    <citation type="submission" date="2021-02" db="EMBL/GenBank/DDBJ databases">
        <authorList>
            <person name="Nowell W R."/>
        </authorList>
    </citation>
    <scope>NUCLEOTIDE SEQUENCE</scope>
</reference>